<keyword evidence="2" id="KW-1185">Reference proteome</keyword>
<dbReference type="GeneTree" id="ENSGT01030000237327"/>
<sequence>HFNLISSLKALSPNISLEVTCFLPTGVARGHWDQGQASRRWLQEGGQECECKAILLFQTGS</sequence>
<dbReference type="GO" id="GO:0010759">
    <property type="term" value="P:positive regulation of macrophage chemotaxis"/>
    <property type="evidence" value="ECO:0007669"/>
    <property type="project" value="TreeGrafter"/>
</dbReference>
<evidence type="ECO:0000313" key="1">
    <source>
        <dbReference type="Ensembl" id="ENSPSMP00000004554.1"/>
    </source>
</evidence>
<accession>A0A8C9DEW8</accession>
<dbReference type="InterPro" id="IPR029183">
    <property type="entry name" value="CXCL17"/>
</dbReference>
<dbReference type="AlphaFoldDB" id="A0A8C9DEW8"/>
<dbReference type="PANTHER" id="PTHR37351:SF1">
    <property type="entry name" value="C-X-C MOTIF CHEMOKINE 17"/>
    <property type="match status" value="1"/>
</dbReference>
<dbReference type="Pfam" id="PF15211">
    <property type="entry name" value="CXCL17"/>
    <property type="match status" value="1"/>
</dbReference>
<organism evidence="1 2">
    <name type="scientific">Prolemur simus</name>
    <name type="common">Greater bamboo lemur</name>
    <name type="synonym">Hapalemur simus</name>
    <dbReference type="NCBI Taxonomy" id="1328070"/>
    <lineage>
        <taxon>Eukaryota</taxon>
        <taxon>Metazoa</taxon>
        <taxon>Chordata</taxon>
        <taxon>Craniata</taxon>
        <taxon>Vertebrata</taxon>
        <taxon>Euteleostomi</taxon>
        <taxon>Mammalia</taxon>
        <taxon>Eutheria</taxon>
        <taxon>Euarchontoglires</taxon>
        <taxon>Primates</taxon>
        <taxon>Strepsirrhini</taxon>
        <taxon>Lemuriformes</taxon>
        <taxon>Lemuridae</taxon>
        <taxon>Prolemur</taxon>
    </lineage>
</organism>
<dbReference type="GO" id="GO:0010575">
    <property type="term" value="P:positive regulation of vascular endothelial growth factor production"/>
    <property type="evidence" value="ECO:0007669"/>
    <property type="project" value="TreeGrafter"/>
</dbReference>
<evidence type="ECO:0000313" key="2">
    <source>
        <dbReference type="Proteomes" id="UP000694414"/>
    </source>
</evidence>
<name>A0A8C9DEW8_PROSS</name>
<dbReference type="Ensembl" id="ENSPSMT00000005487.1">
    <property type="protein sequence ID" value="ENSPSMP00000004554.1"/>
    <property type="gene ID" value="ENSPSMG00000003642.1"/>
</dbReference>
<reference evidence="1" key="2">
    <citation type="submission" date="2025-09" db="UniProtKB">
        <authorList>
            <consortium name="Ensembl"/>
        </authorList>
    </citation>
    <scope>IDENTIFICATION</scope>
</reference>
<reference evidence="1" key="1">
    <citation type="submission" date="2025-08" db="UniProtKB">
        <authorList>
            <consortium name="Ensembl"/>
        </authorList>
    </citation>
    <scope>IDENTIFICATION</scope>
</reference>
<dbReference type="GO" id="GO:0048246">
    <property type="term" value="P:macrophage chemotaxis"/>
    <property type="evidence" value="ECO:0007669"/>
    <property type="project" value="TreeGrafter"/>
</dbReference>
<dbReference type="GO" id="GO:0090026">
    <property type="term" value="P:positive regulation of monocyte chemotaxis"/>
    <property type="evidence" value="ECO:0007669"/>
    <property type="project" value="TreeGrafter"/>
</dbReference>
<dbReference type="GO" id="GO:0050728">
    <property type="term" value="P:negative regulation of inflammatory response"/>
    <property type="evidence" value="ECO:0007669"/>
    <property type="project" value="TreeGrafter"/>
</dbReference>
<dbReference type="GO" id="GO:0005615">
    <property type="term" value="C:extracellular space"/>
    <property type="evidence" value="ECO:0007669"/>
    <property type="project" value="TreeGrafter"/>
</dbReference>
<dbReference type="Proteomes" id="UP000694414">
    <property type="component" value="Unplaced"/>
</dbReference>
<proteinExistence type="predicted"/>
<dbReference type="PANTHER" id="PTHR37351">
    <property type="entry name" value="C-X-C MOTIF CHEMOKINE 17"/>
    <property type="match status" value="1"/>
</dbReference>
<protein>
    <submittedName>
        <fullName evidence="1">Uncharacterized protein</fullName>
    </submittedName>
</protein>